<dbReference type="STRING" id="105696.A0A1Y2M3D3"/>
<evidence type="ECO:0000313" key="1">
    <source>
        <dbReference type="EMBL" id="OSS49718.1"/>
    </source>
</evidence>
<dbReference type="OMA" id="FAKMTMT"/>
<name>A0A1Y2M3D3_EPING</name>
<reference evidence="1 2" key="1">
    <citation type="journal article" date="2017" name="Genome Announc.">
        <title>Genome sequence of the saprophytic ascomycete Epicoccum nigrum ICMP 19927 strain isolated from New Zealand.</title>
        <authorList>
            <person name="Fokin M."/>
            <person name="Fleetwood D."/>
            <person name="Weir B.S."/>
            <person name="Villas-Boas S.G."/>
        </authorList>
    </citation>
    <scope>NUCLEOTIDE SEQUENCE [LARGE SCALE GENOMIC DNA]</scope>
    <source>
        <strain evidence="1 2">ICMP 19927</strain>
    </source>
</reference>
<accession>A0A1Y2M3D3</accession>
<dbReference type="Proteomes" id="UP000193240">
    <property type="component" value="Unassembled WGS sequence"/>
</dbReference>
<gene>
    <name evidence="1" type="ORF">B5807_06166</name>
</gene>
<keyword evidence="2" id="KW-1185">Reference proteome</keyword>
<evidence type="ECO:0008006" key="3">
    <source>
        <dbReference type="Google" id="ProtNLM"/>
    </source>
</evidence>
<proteinExistence type="predicted"/>
<protein>
    <recommendedName>
        <fullName evidence="3">F-box domain-containing protein</fullName>
    </recommendedName>
</protein>
<dbReference type="EMBL" id="KZ107843">
    <property type="protein sequence ID" value="OSS49718.1"/>
    <property type="molecule type" value="Genomic_DNA"/>
</dbReference>
<dbReference type="InParanoid" id="A0A1Y2M3D3"/>
<dbReference type="AlphaFoldDB" id="A0A1Y2M3D3"/>
<evidence type="ECO:0000313" key="2">
    <source>
        <dbReference type="Proteomes" id="UP000193240"/>
    </source>
</evidence>
<organism evidence="1 2">
    <name type="scientific">Epicoccum nigrum</name>
    <name type="common">Soil fungus</name>
    <name type="synonym">Epicoccum purpurascens</name>
    <dbReference type="NCBI Taxonomy" id="105696"/>
    <lineage>
        <taxon>Eukaryota</taxon>
        <taxon>Fungi</taxon>
        <taxon>Dikarya</taxon>
        <taxon>Ascomycota</taxon>
        <taxon>Pezizomycotina</taxon>
        <taxon>Dothideomycetes</taxon>
        <taxon>Pleosporomycetidae</taxon>
        <taxon>Pleosporales</taxon>
        <taxon>Pleosporineae</taxon>
        <taxon>Didymellaceae</taxon>
        <taxon>Epicoccum</taxon>
    </lineage>
</organism>
<sequence>MSLETLPLELLFRVLDFISNPYNATSFEHHPINSLAATSKHFDSGVEEYTRALLKQHANFAPRKKSKTYTSRRKWLGETCQLCYKKSKRHSTFWKNLTCCLACDRKHFPKVTMTNAVQQHNLSKLDIFTPNIMHPALPRLVHGEYSVMGGVATMVYEPDLVSRRDYIHSQLIEPDRHPSMLRKRIRRHETLMRHMTITYSTRLQLWCRTAYCDEVVSRPGRPSLEMPESREEYVRTALAYERLVMGMKGSSEDNAIKLE</sequence>